<accession>A0ABS1IZV4</accession>
<protein>
    <submittedName>
        <fullName evidence="2">Uncharacterized protein</fullName>
    </submittedName>
</protein>
<keyword evidence="3" id="KW-1185">Reference proteome</keyword>
<dbReference type="Proteomes" id="UP000604730">
    <property type="component" value="Unassembled WGS sequence"/>
</dbReference>
<sequence length="176" mass="19563">MHVNVKQLVYAGLCLAVSMVLVILEGVFGMSTLFLLSLSGFFVGVVIRESGFKMGGAYLAASIALAFFIAPDKTKIITYVVVEIYIFAREAIWELMTKGEIKDAKRSNLLYFLSKLAVFNLLTVPLVLIFPTLFLTQVSTKWLLIAVAVIQPAWYVGDKAYDAFQIGIWNRIKGLI</sequence>
<comment type="caution">
    <text evidence="2">The sequence shown here is derived from an EMBL/GenBank/DDBJ whole genome shotgun (WGS) entry which is preliminary data.</text>
</comment>
<gene>
    <name evidence="2" type="ORF">JJN12_06370</name>
</gene>
<feature type="transmembrane region" description="Helical" evidence="1">
    <location>
        <begin position="7"/>
        <end position="24"/>
    </location>
</feature>
<keyword evidence="1" id="KW-0472">Membrane</keyword>
<proteinExistence type="predicted"/>
<name>A0ABS1IZV4_9FIRM</name>
<keyword evidence="1" id="KW-1133">Transmembrane helix</keyword>
<organism evidence="2 3">
    <name type="scientific">Catonella massiliensis</name>
    <dbReference type="NCBI Taxonomy" id="2799636"/>
    <lineage>
        <taxon>Bacteria</taxon>
        <taxon>Bacillati</taxon>
        <taxon>Bacillota</taxon>
        <taxon>Clostridia</taxon>
        <taxon>Lachnospirales</taxon>
        <taxon>Lachnospiraceae</taxon>
        <taxon>Catonella</taxon>
    </lineage>
</organism>
<feature type="transmembrane region" description="Helical" evidence="1">
    <location>
        <begin position="140"/>
        <end position="157"/>
    </location>
</feature>
<dbReference type="EMBL" id="JAEPRJ010000001">
    <property type="protein sequence ID" value="MBK5897416.1"/>
    <property type="molecule type" value="Genomic_DNA"/>
</dbReference>
<dbReference type="RefSeq" id="WP_208428900.1">
    <property type="nucleotide sequence ID" value="NZ_JAEPRJ010000001.1"/>
</dbReference>
<evidence type="ECO:0000313" key="2">
    <source>
        <dbReference type="EMBL" id="MBK5897416.1"/>
    </source>
</evidence>
<keyword evidence="1" id="KW-0812">Transmembrane</keyword>
<feature type="transmembrane region" description="Helical" evidence="1">
    <location>
        <begin position="54"/>
        <end position="70"/>
    </location>
</feature>
<evidence type="ECO:0000256" key="1">
    <source>
        <dbReference type="SAM" id="Phobius"/>
    </source>
</evidence>
<reference evidence="2 3" key="1">
    <citation type="submission" date="2021-01" db="EMBL/GenBank/DDBJ databases">
        <title>Isolation and description of Catonella massiliensis sp. nov., a novel Catonella species, isolated from a stable periodontitis subject.</title>
        <authorList>
            <person name="Antezack A."/>
            <person name="Boxberger M."/>
            <person name="La Scola B."/>
            <person name="Monnet-Corti V."/>
        </authorList>
    </citation>
    <scope>NUCLEOTIDE SEQUENCE [LARGE SCALE GENOMIC DNA]</scope>
    <source>
        <strain evidence="2 3">Marseille-Q4567</strain>
    </source>
</reference>
<evidence type="ECO:0000313" key="3">
    <source>
        <dbReference type="Proteomes" id="UP000604730"/>
    </source>
</evidence>
<feature type="transmembrane region" description="Helical" evidence="1">
    <location>
        <begin position="109"/>
        <end position="134"/>
    </location>
</feature>